<dbReference type="EMBL" id="WMBA01000048">
    <property type="protein sequence ID" value="MTD57403.1"/>
    <property type="molecule type" value="Genomic_DNA"/>
</dbReference>
<name>A0A6N7Z593_9PSEU</name>
<reference evidence="1 2" key="1">
    <citation type="submission" date="2019-11" db="EMBL/GenBank/DDBJ databases">
        <title>Draft genome of Amycolatopsis RM579.</title>
        <authorList>
            <person name="Duangmal K."/>
            <person name="Mingma R."/>
        </authorList>
    </citation>
    <scope>NUCLEOTIDE SEQUENCE [LARGE SCALE GENOMIC DNA]</scope>
    <source>
        <strain evidence="1 2">RM579</strain>
    </source>
</reference>
<dbReference type="Proteomes" id="UP000440096">
    <property type="component" value="Unassembled WGS sequence"/>
</dbReference>
<evidence type="ECO:0000313" key="1">
    <source>
        <dbReference type="EMBL" id="MTD57403.1"/>
    </source>
</evidence>
<protein>
    <submittedName>
        <fullName evidence="1">Uncharacterized protein</fullName>
    </submittedName>
</protein>
<proteinExistence type="predicted"/>
<keyword evidence="2" id="KW-1185">Reference proteome</keyword>
<comment type="caution">
    <text evidence="1">The sequence shown here is derived from an EMBL/GenBank/DDBJ whole genome shotgun (WGS) entry which is preliminary data.</text>
</comment>
<accession>A0A6N7Z593</accession>
<gene>
    <name evidence="1" type="ORF">GKO32_26030</name>
</gene>
<dbReference type="AlphaFoldDB" id="A0A6N7Z593"/>
<dbReference type="RefSeq" id="WP_154759539.1">
    <property type="nucleotide sequence ID" value="NZ_WMBA01000048.1"/>
</dbReference>
<sequence>MLNLIGGYGQLLDSGLSGDQRQEQFVAFVVDLLGHQAVHARSDEPPGFADGGRVTFVLDGRYYLLDIVWPEQPLSEDRLSRILASTPAHGNVKHALLCMAGFQAPPTGAR</sequence>
<organism evidence="1 2">
    <name type="scientific">Amycolatopsis pithecellobii</name>
    <dbReference type="NCBI Taxonomy" id="664692"/>
    <lineage>
        <taxon>Bacteria</taxon>
        <taxon>Bacillati</taxon>
        <taxon>Actinomycetota</taxon>
        <taxon>Actinomycetes</taxon>
        <taxon>Pseudonocardiales</taxon>
        <taxon>Pseudonocardiaceae</taxon>
        <taxon>Amycolatopsis</taxon>
    </lineage>
</organism>
<evidence type="ECO:0000313" key="2">
    <source>
        <dbReference type="Proteomes" id="UP000440096"/>
    </source>
</evidence>